<organism evidence="1 2">
    <name type="scientific">Spirosoma taeanense</name>
    <dbReference type="NCBI Taxonomy" id="2735870"/>
    <lineage>
        <taxon>Bacteria</taxon>
        <taxon>Pseudomonadati</taxon>
        <taxon>Bacteroidota</taxon>
        <taxon>Cytophagia</taxon>
        <taxon>Cytophagales</taxon>
        <taxon>Cytophagaceae</taxon>
        <taxon>Spirosoma</taxon>
    </lineage>
</organism>
<dbReference type="KEGG" id="stae:HNV11_07000"/>
<evidence type="ECO:0000313" key="2">
    <source>
        <dbReference type="Proteomes" id="UP000502756"/>
    </source>
</evidence>
<evidence type="ECO:0000313" key="1">
    <source>
        <dbReference type="EMBL" id="QJW89157.1"/>
    </source>
</evidence>
<dbReference type="Proteomes" id="UP000502756">
    <property type="component" value="Chromosome"/>
</dbReference>
<dbReference type="EMBL" id="CP053435">
    <property type="protein sequence ID" value="QJW89157.1"/>
    <property type="molecule type" value="Genomic_DNA"/>
</dbReference>
<sequence>MLTSRLSAEHSHIPPELAEFRTNKVIPAVIEKNVLTALAFYPQLKNTTIRFVFKRKIKSSVMQAQPVFRSLVGRRQSRAYRINISALFKLTHSAVPIHQLPDEIMIGWIGHELGHIMDYEQKSSFGMIGFGVSYVFSPEYVKKAERIADQYAVDHGLGNYIVATKRFILDHAELPQAYKDKIARLYVSPDEIVEQVKKLEEEKLAQQKAAL</sequence>
<reference evidence="1 2" key="1">
    <citation type="submission" date="2020-05" db="EMBL/GenBank/DDBJ databases">
        <title>Genome sequencing of Spirosoma sp. TS118.</title>
        <authorList>
            <person name="Lee J.-H."/>
            <person name="Jeong S."/>
            <person name="Zhao L."/>
            <person name="Jung J.-H."/>
            <person name="Kim M.-K."/>
            <person name="Lim S."/>
        </authorList>
    </citation>
    <scope>NUCLEOTIDE SEQUENCE [LARGE SCALE GENOMIC DNA]</scope>
    <source>
        <strain evidence="1 2">TS118</strain>
    </source>
</reference>
<proteinExistence type="predicted"/>
<dbReference type="RefSeq" id="WP_171738995.1">
    <property type="nucleotide sequence ID" value="NZ_CP053435.1"/>
</dbReference>
<keyword evidence="2" id="KW-1185">Reference proteome</keyword>
<accession>A0A6M5Y3L8</accession>
<name>A0A6M5Y3L8_9BACT</name>
<gene>
    <name evidence="1" type="ORF">HNV11_07000</name>
</gene>
<protein>
    <submittedName>
        <fullName evidence="1">Uncharacterized protein</fullName>
    </submittedName>
</protein>
<dbReference type="AlphaFoldDB" id="A0A6M5Y3L8"/>